<evidence type="ECO:0000259" key="1">
    <source>
        <dbReference type="Pfam" id="PF02251"/>
    </source>
</evidence>
<dbReference type="OrthoDB" id="6591885at2759"/>
<name>A0A8K0KNA4_LADFU</name>
<protein>
    <recommendedName>
        <fullName evidence="1">Proteasome activator PA28 N-terminal domain-containing protein</fullName>
    </recommendedName>
</protein>
<dbReference type="EMBL" id="KZ309072">
    <property type="protein sequence ID" value="KAG8236760.1"/>
    <property type="molecule type" value="Genomic_DNA"/>
</dbReference>
<dbReference type="GO" id="GO:0005654">
    <property type="term" value="C:nucleoplasm"/>
    <property type="evidence" value="ECO:0007669"/>
    <property type="project" value="TreeGrafter"/>
</dbReference>
<proteinExistence type="predicted"/>
<reference evidence="2" key="1">
    <citation type="submission" date="2013-04" db="EMBL/GenBank/DDBJ databases">
        <authorList>
            <person name="Qu J."/>
            <person name="Murali S.C."/>
            <person name="Bandaranaike D."/>
            <person name="Bellair M."/>
            <person name="Blankenburg K."/>
            <person name="Chao H."/>
            <person name="Dinh H."/>
            <person name="Doddapaneni H."/>
            <person name="Downs B."/>
            <person name="Dugan-Rocha S."/>
            <person name="Elkadiri S."/>
            <person name="Gnanaolivu R.D."/>
            <person name="Hernandez B."/>
            <person name="Javaid M."/>
            <person name="Jayaseelan J.C."/>
            <person name="Lee S."/>
            <person name="Li M."/>
            <person name="Ming W."/>
            <person name="Munidasa M."/>
            <person name="Muniz J."/>
            <person name="Nguyen L."/>
            <person name="Ongeri F."/>
            <person name="Osuji N."/>
            <person name="Pu L.-L."/>
            <person name="Puazo M."/>
            <person name="Qu C."/>
            <person name="Quiroz J."/>
            <person name="Raj R."/>
            <person name="Weissenberger G."/>
            <person name="Xin Y."/>
            <person name="Zou X."/>
            <person name="Han Y."/>
            <person name="Richards S."/>
            <person name="Worley K."/>
            <person name="Muzny D."/>
            <person name="Gibbs R."/>
        </authorList>
    </citation>
    <scope>NUCLEOTIDE SEQUENCE</scope>
    <source>
        <strain evidence="2">Sampled in the wild</strain>
    </source>
</reference>
<sequence>MASGTAKKAEELVIQGFPQKIIELDALLKTSQFSRSDFSEVHSSLNIPIPEPVLLNSHAEPPVNKKWKYENATDDIPGTKVMALPTGLIPCNKHMCELVHILKPHIRQLVEDANLIPI</sequence>
<feature type="domain" description="Proteasome activator PA28 N-terminal" evidence="1">
    <location>
        <begin position="7"/>
        <end position="52"/>
    </location>
</feature>
<dbReference type="InterPro" id="IPR036996">
    <property type="entry name" value="PA28_N_sf"/>
</dbReference>
<dbReference type="GO" id="GO:0008537">
    <property type="term" value="C:proteasome activator complex"/>
    <property type="evidence" value="ECO:0007669"/>
    <property type="project" value="InterPro"/>
</dbReference>
<dbReference type="InterPro" id="IPR036252">
    <property type="entry name" value="Proteasome_activ_sf"/>
</dbReference>
<dbReference type="InterPro" id="IPR003185">
    <property type="entry name" value="Proteasome_activ_PA28_N"/>
</dbReference>
<keyword evidence="3" id="KW-1185">Reference proteome</keyword>
<dbReference type="GO" id="GO:0005737">
    <property type="term" value="C:cytoplasm"/>
    <property type="evidence" value="ECO:0007669"/>
    <property type="project" value="TreeGrafter"/>
</dbReference>
<dbReference type="PANTHER" id="PTHR10660">
    <property type="entry name" value="PROTEASOME REGULATOR PA28"/>
    <property type="match status" value="1"/>
</dbReference>
<dbReference type="GO" id="GO:0061136">
    <property type="term" value="P:regulation of proteasomal protein catabolic process"/>
    <property type="evidence" value="ECO:0007669"/>
    <property type="project" value="TreeGrafter"/>
</dbReference>
<organism evidence="2 3">
    <name type="scientific">Ladona fulva</name>
    <name type="common">Scarce chaser dragonfly</name>
    <name type="synonym">Libellula fulva</name>
    <dbReference type="NCBI Taxonomy" id="123851"/>
    <lineage>
        <taxon>Eukaryota</taxon>
        <taxon>Metazoa</taxon>
        <taxon>Ecdysozoa</taxon>
        <taxon>Arthropoda</taxon>
        <taxon>Hexapoda</taxon>
        <taxon>Insecta</taxon>
        <taxon>Pterygota</taxon>
        <taxon>Palaeoptera</taxon>
        <taxon>Odonata</taxon>
        <taxon>Epiprocta</taxon>
        <taxon>Anisoptera</taxon>
        <taxon>Libelluloidea</taxon>
        <taxon>Libellulidae</taxon>
        <taxon>Ladona</taxon>
    </lineage>
</organism>
<dbReference type="Pfam" id="PF02251">
    <property type="entry name" value="PA28_N"/>
    <property type="match status" value="1"/>
</dbReference>
<evidence type="ECO:0000313" key="2">
    <source>
        <dbReference type="EMBL" id="KAG8236760.1"/>
    </source>
</evidence>
<evidence type="ECO:0000313" key="3">
    <source>
        <dbReference type="Proteomes" id="UP000792457"/>
    </source>
</evidence>
<dbReference type="Gene3D" id="1.20.5.120">
    <property type="entry name" value="Proteasome activator pa28, N-terminal domain"/>
    <property type="match status" value="1"/>
</dbReference>
<dbReference type="AlphaFoldDB" id="A0A8K0KNA4"/>
<comment type="caution">
    <text evidence="2">The sequence shown here is derived from an EMBL/GenBank/DDBJ whole genome shotgun (WGS) entry which is preliminary data.</text>
</comment>
<gene>
    <name evidence="2" type="ORF">J437_LFUL015825</name>
</gene>
<dbReference type="InterPro" id="IPR009077">
    <property type="entry name" value="Proteasome_activ_PA28"/>
</dbReference>
<dbReference type="PANTHER" id="PTHR10660:SF2">
    <property type="entry name" value="LD45860P"/>
    <property type="match status" value="1"/>
</dbReference>
<dbReference type="GO" id="GO:0061133">
    <property type="term" value="F:endopeptidase activator activity"/>
    <property type="evidence" value="ECO:0007669"/>
    <property type="project" value="TreeGrafter"/>
</dbReference>
<dbReference type="Proteomes" id="UP000792457">
    <property type="component" value="Unassembled WGS sequence"/>
</dbReference>
<dbReference type="GO" id="GO:2000045">
    <property type="term" value="P:regulation of G1/S transition of mitotic cell cycle"/>
    <property type="evidence" value="ECO:0007669"/>
    <property type="project" value="TreeGrafter"/>
</dbReference>
<dbReference type="SUPFAM" id="SSF47216">
    <property type="entry name" value="Proteasome activator"/>
    <property type="match status" value="1"/>
</dbReference>
<reference evidence="2" key="2">
    <citation type="submission" date="2017-10" db="EMBL/GenBank/DDBJ databases">
        <title>Ladona fulva Genome sequencing and assembly.</title>
        <authorList>
            <person name="Murali S."/>
            <person name="Richards S."/>
            <person name="Bandaranaike D."/>
            <person name="Bellair M."/>
            <person name="Blankenburg K."/>
            <person name="Chao H."/>
            <person name="Dinh H."/>
            <person name="Doddapaneni H."/>
            <person name="Dugan-Rocha S."/>
            <person name="Elkadiri S."/>
            <person name="Gnanaolivu R."/>
            <person name="Hernandez B."/>
            <person name="Skinner E."/>
            <person name="Javaid M."/>
            <person name="Lee S."/>
            <person name="Li M."/>
            <person name="Ming W."/>
            <person name="Munidasa M."/>
            <person name="Muniz J."/>
            <person name="Nguyen L."/>
            <person name="Hughes D."/>
            <person name="Osuji N."/>
            <person name="Pu L.-L."/>
            <person name="Puazo M."/>
            <person name="Qu C."/>
            <person name="Quiroz J."/>
            <person name="Raj R."/>
            <person name="Weissenberger G."/>
            <person name="Xin Y."/>
            <person name="Zou X."/>
            <person name="Han Y."/>
            <person name="Worley K."/>
            <person name="Muzny D."/>
            <person name="Gibbs R."/>
        </authorList>
    </citation>
    <scope>NUCLEOTIDE SEQUENCE</scope>
    <source>
        <strain evidence="2">Sampled in the wild</strain>
    </source>
</reference>
<accession>A0A8K0KNA4</accession>